<dbReference type="SUPFAM" id="SSF109604">
    <property type="entry name" value="HD-domain/PDEase-like"/>
    <property type="match status" value="1"/>
</dbReference>
<comment type="caution">
    <text evidence="2">The sequence shown here is derived from an EMBL/GenBank/DDBJ whole genome shotgun (WGS) entry which is preliminary data.</text>
</comment>
<proteinExistence type="predicted"/>
<dbReference type="Gene3D" id="3.30.450.40">
    <property type="match status" value="1"/>
</dbReference>
<dbReference type="InterPro" id="IPR011990">
    <property type="entry name" value="TPR-like_helical_dom_sf"/>
</dbReference>
<dbReference type="EMBL" id="DVOD01000021">
    <property type="protein sequence ID" value="HIU92107.1"/>
    <property type="molecule type" value="Genomic_DNA"/>
</dbReference>
<evidence type="ECO:0000259" key="1">
    <source>
        <dbReference type="PROSITE" id="PS51832"/>
    </source>
</evidence>
<reference evidence="2" key="1">
    <citation type="submission" date="2020-10" db="EMBL/GenBank/DDBJ databases">
        <authorList>
            <person name="Gilroy R."/>
        </authorList>
    </citation>
    <scope>NUCLEOTIDE SEQUENCE</scope>
    <source>
        <strain evidence="2">CHK154-7741</strain>
    </source>
</reference>
<dbReference type="SMART" id="SM00065">
    <property type="entry name" value="GAF"/>
    <property type="match status" value="1"/>
</dbReference>
<dbReference type="Gene3D" id="1.25.40.10">
    <property type="entry name" value="Tetratricopeptide repeat domain"/>
    <property type="match status" value="1"/>
</dbReference>
<dbReference type="SUPFAM" id="SSF55781">
    <property type="entry name" value="GAF domain-like"/>
    <property type="match status" value="1"/>
</dbReference>
<evidence type="ECO:0000313" key="3">
    <source>
        <dbReference type="Proteomes" id="UP000886748"/>
    </source>
</evidence>
<dbReference type="Pfam" id="PF01590">
    <property type="entry name" value="GAF"/>
    <property type="match status" value="1"/>
</dbReference>
<protein>
    <submittedName>
        <fullName evidence="2">GAF domain-containing protein</fullName>
    </submittedName>
</protein>
<feature type="domain" description="HD-GYP" evidence="1">
    <location>
        <begin position="332"/>
        <end position="531"/>
    </location>
</feature>
<accession>A0A9D1MZN0</accession>
<dbReference type="InterPro" id="IPR029016">
    <property type="entry name" value="GAF-like_dom_sf"/>
</dbReference>
<dbReference type="InterPro" id="IPR037522">
    <property type="entry name" value="HD_GYP_dom"/>
</dbReference>
<dbReference type="CDD" id="cd00077">
    <property type="entry name" value="HDc"/>
    <property type="match status" value="1"/>
</dbReference>
<name>A0A9D1MZN0_9CLOT</name>
<dbReference type="InterPro" id="IPR003018">
    <property type="entry name" value="GAF"/>
</dbReference>
<evidence type="ECO:0000313" key="2">
    <source>
        <dbReference type="EMBL" id="HIU92107.1"/>
    </source>
</evidence>
<dbReference type="AlphaFoldDB" id="A0A9D1MZN0"/>
<dbReference type="InterPro" id="IPR003607">
    <property type="entry name" value="HD/PDEase_dom"/>
</dbReference>
<dbReference type="Gene3D" id="1.10.3210.10">
    <property type="entry name" value="Hypothetical protein af1432"/>
    <property type="match status" value="1"/>
</dbReference>
<dbReference type="Pfam" id="PF13487">
    <property type="entry name" value="HD_5"/>
    <property type="match status" value="1"/>
</dbReference>
<organism evidence="2 3">
    <name type="scientific">Candidatus Limenecus avicola</name>
    <dbReference type="NCBI Taxonomy" id="2840847"/>
    <lineage>
        <taxon>Bacteria</taxon>
        <taxon>Bacillati</taxon>
        <taxon>Bacillota</taxon>
        <taxon>Clostridia</taxon>
        <taxon>Eubacteriales</taxon>
        <taxon>Clostridiaceae</taxon>
        <taxon>Clostridiaceae incertae sedis</taxon>
        <taxon>Candidatus Limenecus</taxon>
    </lineage>
</organism>
<dbReference type="PANTHER" id="PTHR43155">
    <property type="entry name" value="CYCLIC DI-GMP PHOSPHODIESTERASE PA4108-RELATED"/>
    <property type="match status" value="1"/>
</dbReference>
<sequence length="583" mass="66329">MEDFIKSVCVEDINHAQSTMFSLFKTLETASLGSLTAKAEMIHNTFLLNKSYEFIAQNLSLLAVLKYKADKSNYKIALNMLDDAKFLAENSQNKNAIKTNLFCWAYIYFSEKNYSQALTVLKQARSIQSDNTIINIKVMDLIGRIDSMELDHSEITLDTDIEKPLVALLNVARTLAAETSLELLLKTVAQEIKKVLDADRCTVFLLDKNKNELVSKIALGMGTQELRFPADKGLAGYVAQSGEIINIKDAYSDSRFNQEIDKETGYKTQTILCMPIWNMKHEILGVFQVLNKNNAVFTKEDEEILIAIGSSAGIAIENARLFESQQLMINQQKELFKNFVDTLAASIDARDKITAGHSNRVKMYSELICEVMDTDEKTKANIIHAAILHDIGKIGIRDAVLQKDGKLTDDEYKHIQEHVKITYDILNRVYISEEFKEVAEIASSHHEKYDGTGYFRKLKGEEIHFGGRVLAVSDVFDAITSKRHYRDKMPIKNALDIIKSGSWKHFDGNIVEAFFKIKLDRLVDVFLSEVDSVLYNNEDREILSKFDVEYLYNLLDADEQNYSDSDRSLVELFNRYYNCKAGN</sequence>
<gene>
    <name evidence="2" type="ORF">IAD26_03110</name>
</gene>
<dbReference type="Proteomes" id="UP000886748">
    <property type="component" value="Unassembled WGS sequence"/>
</dbReference>
<reference evidence="2" key="2">
    <citation type="journal article" date="2021" name="PeerJ">
        <title>Extensive microbial diversity within the chicken gut microbiome revealed by metagenomics and culture.</title>
        <authorList>
            <person name="Gilroy R."/>
            <person name="Ravi A."/>
            <person name="Getino M."/>
            <person name="Pursley I."/>
            <person name="Horton D.L."/>
            <person name="Alikhan N.F."/>
            <person name="Baker D."/>
            <person name="Gharbi K."/>
            <person name="Hall N."/>
            <person name="Watson M."/>
            <person name="Adriaenssens E.M."/>
            <person name="Foster-Nyarko E."/>
            <person name="Jarju S."/>
            <person name="Secka A."/>
            <person name="Antonio M."/>
            <person name="Oren A."/>
            <person name="Chaudhuri R.R."/>
            <person name="La Ragione R."/>
            <person name="Hildebrand F."/>
            <person name="Pallen M.J."/>
        </authorList>
    </citation>
    <scope>NUCLEOTIDE SEQUENCE</scope>
    <source>
        <strain evidence="2">CHK154-7741</strain>
    </source>
</reference>
<dbReference type="PROSITE" id="PS51832">
    <property type="entry name" value="HD_GYP"/>
    <property type="match status" value="1"/>
</dbReference>
<dbReference type="SUPFAM" id="SSF48452">
    <property type="entry name" value="TPR-like"/>
    <property type="match status" value="1"/>
</dbReference>
<dbReference type="PANTHER" id="PTHR43155:SF2">
    <property type="entry name" value="CYCLIC DI-GMP PHOSPHODIESTERASE PA4108"/>
    <property type="match status" value="1"/>
</dbReference>